<evidence type="ECO:0000256" key="2">
    <source>
        <dbReference type="SAM" id="MobiDB-lite"/>
    </source>
</evidence>
<reference evidence="3" key="2">
    <citation type="submission" date="2023-05" db="EMBL/GenBank/DDBJ databases">
        <authorList>
            <person name="Schelkunov M.I."/>
        </authorList>
    </citation>
    <scope>NUCLEOTIDE SEQUENCE</scope>
    <source>
        <strain evidence="3">Hsosn_3</strain>
        <tissue evidence="3">Leaf</tissue>
    </source>
</reference>
<feature type="compositionally biased region" description="Basic and acidic residues" evidence="2">
    <location>
        <begin position="1"/>
        <end position="19"/>
    </location>
</feature>
<dbReference type="Proteomes" id="UP001237642">
    <property type="component" value="Unassembled WGS sequence"/>
</dbReference>
<keyword evidence="1" id="KW-0175">Coiled coil</keyword>
<name>A0AAD8HK17_9APIA</name>
<comment type="caution">
    <text evidence="3">The sequence shown here is derived from an EMBL/GenBank/DDBJ whole genome shotgun (WGS) entry which is preliminary data.</text>
</comment>
<protein>
    <submittedName>
        <fullName evidence="3">Uncharacterized protein</fullName>
    </submittedName>
</protein>
<feature type="compositionally biased region" description="Acidic residues" evidence="2">
    <location>
        <begin position="27"/>
        <end position="38"/>
    </location>
</feature>
<accession>A0AAD8HK17</accession>
<evidence type="ECO:0000256" key="1">
    <source>
        <dbReference type="SAM" id="Coils"/>
    </source>
</evidence>
<feature type="coiled-coil region" evidence="1">
    <location>
        <begin position="194"/>
        <end position="263"/>
    </location>
</feature>
<sequence length="308" mass="35270">MSSRESNKLRQRSVNEETTTRNLSFEDTTDVSSDENEDQLSKNNLIARCKKKKMNKSFQETPLFTAGHELLVVETRDGVPVVELPSSLKEDELKCDRYFLLESELKPEDRQHLLAATSVFKSKLVTRLISSADDMSYKDMILLASECYNILGELGDDYASFQNEVTKLINQHRKVESGAKDKEKLNEWDIKARYNHQVQVLSELRQKLSSAQKELLGAETKVDSLMFKKEQLTGAINMLTEKLSEVEDRVNILTAERVQVQEAYSGTEVELEKLDAEMMEASVLLKAYNCAKEDFERLSNHLLQFVKN</sequence>
<proteinExistence type="predicted"/>
<evidence type="ECO:0000313" key="4">
    <source>
        <dbReference type="Proteomes" id="UP001237642"/>
    </source>
</evidence>
<gene>
    <name evidence="3" type="ORF">POM88_034681</name>
</gene>
<dbReference type="EMBL" id="JAUIZM010000008">
    <property type="protein sequence ID" value="KAK1368589.1"/>
    <property type="molecule type" value="Genomic_DNA"/>
</dbReference>
<evidence type="ECO:0000313" key="3">
    <source>
        <dbReference type="EMBL" id="KAK1368589.1"/>
    </source>
</evidence>
<organism evidence="3 4">
    <name type="scientific">Heracleum sosnowskyi</name>
    <dbReference type="NCBI Taxonomy" id="360622"/>
    <lineage>
        <taxon>Eukaryota</taxon>
        <taxon>Viridiplantae</taxon>
        <taxon>Streptophyta</taxon>
        <taxon>Embryophyta</taxon>
        <taxon>Tracheophyta</taxon>
        <taxon>Spermatophyta</taxon>
        <taxon>Magnoliopsida</taxon>
        <taxon>eudicotyledons</taxon>
        <taxon>Gunneridae</taxon>
        <taxon>Pentapetalae</taxon>
        <taxon>asterids</taxon>
        <taxon>campanulids</taxon>
        <taxon>Apiales</taxon>
        <taxon>Apiaceae</taxon>
        <taxon>Apioideae</taxon>
        <taxon>apioid superclade</taxon>
        <taxon>Tordylieae</taxon>
        <taxon>Tordyliinae</taxon>
        <taxon>Heracleum</taxon>
    </lineage>
</organism>
<feature type="region of interest" description="Disordered" evidence="2">
    <location>
        <begin position="1"/>
        <end position="39"/>
    </location>
</feature>
<dbReference type="AlphaFoldDB" id="A0AAD8HK17"/>
<keyword evidence="4" id="KW-1185">Reference proteome</keyword>
<dbReference type="Gene3D" id="1.20.5.340">
    <property type="match status" value="1"/>
</dbReference>
<reference evidence="3" key="1">
    <citation type="submission" date="2023-02" db="EMBL/GenBank/DDBJ databases">
        <title>Genome of toxic invasive species Heracleum sosnowskyi carries increased number of genes despite the absence of recent whole-genome duplications.</title>
        <authorList>
            <person name="Schelkunov M."/>
            <person name="Shtratnikova V."/>
            <person name="Makarenko M."/>
            <person name="Klepikova A."/>
            <person name="Omelchenko D."/>
            <person name="Novikova G."/>
            <person name="Obukhova E."/>
            <person name="Bogdanov V."/>
            <person name="Penin A."/>
            <person name="Logacheva M."/>
        </authorList>
    </citation>
    <scope>NUCLEOTIDE SEQUENCE</scope>
    <source>
        <strain evidence="3">Hsosn_3</strain>
        <tissue evidence="3">Leaf</tissue>
    </source>
</reference>